<dbReference type="KEGG" id="dli:dnl_52930"/>
<evidence type="ECO:0000256" key="2">
    <source>
        <dbReference type="ARBA" id="ARBA00022448"/>
    </source>
</evidence>
<gene>
    <name evidence="6" type="ORF">dnl_52930</name>
</gene>
<dbReference type="Pfam" id="PF08352">
    <property type="entry name" value="oligo_HPY"/>
    <property type="match status" value="1"/>
</dbReference>
<dbReference type="PROSITE" id="PS00211">
    <property type="entry name" value="ABC_TRANSPORTER_1"/>
    <property type="match status" value="1"/>
</dbReference>
<dbReference type="RefSeq" id="WP_207688778.1">
    <property type="nucleotide sequence ID" value="NZ_CP061799.1"/>
</dbReference>
<dbReference type="PANTHER" id="PTHR43776">
    <property type="entry name" value="TRANSPORT ATP-BINDING PROTEIN"/>
    <property type="match status" value="1"/>
</dbReference>
<dbReference type="NCBIfam" id="TIGR01727">
    <property type="entry name" value="oligo_HPY"/>
    <property type="match status" value="1"/>
</dbReference>
<dbReference type="SMART" id="SM00382">
    <property type="entry name" value="AAA"/>
    <property type="match status" value="1"/>
</dbReference>
<dbReference type="InterPro" id="IPR013563">
    <property type="entry name" value="Oligopep_ABC_C"/>
</dbReference>
<dbReference type="InterPro" id="IPR017871">
    <property type="entry name" value="ABC_transporter-like_CS"/>
</dbReference>
<dbReference type="GO" id="GO:0015833">
    <property type="term" value="P:peptide transport"/>
    <property type="evidence" value="ECO:0007669"/>
    <property type="project" value="InterPro"/>
</dbReference>
<dbReference type="PROSITE" id="PS50893">
    <property type="entry name" value="ABC_TRANSPORTER_2"/>
    <property type="match status" value="1"/>
</dbReference>
<name>A0A975BCM5_9BACT</name>
<accession>A0A975BCM5</accession>
<dbReference type="Proteomes" id="UP000663720">
    <property type="component" value="Chromosome"/>
</dbReference>
<dbReference type="InterPro" id="IPR003593">
    <property type="entry name" value="AAA+_ATPase"/>
</dbReference>
<evidence type="ECO:0000259" key="5">
    <source>
        <dbReference type="PROSITE" id="PS50893"/>
    </source>
</evidence>
<feature type="domain" description="ABC transporter" evidence="5">
    <location>
        <begin position="11"/>
        <end position="270"/>
    </location>
</feature>
<evidence type="ECO:0000256" key="1">
    <source>
        <dbReference type="ARBA" id="ARBA00005417"/>
    </source>
</evidence>
<dbReference type="InterPro" id="IPR003439">
    <property type="entry name" value="ABC_transporter-like_ATP-bd"/>
</dbReference>
<dbReference type="EMBL" id="CP061799">
    <property type="protein sequence ID" value="QTA82907.1"/>
    <property type="molecule type" value="Genomic_DNA"/>
</dbReference>
<dbReference type="InterPro" id="IPR050319">
    <property type="entry name" value="ABC_transp_ATP-bind"/>
</dbReference>
<dbReference type="Pfam" id="PF00005">
    <property type="entry name" value="ABC_tran"/>
    <property type="match status" value="1"/>
</dbReference>
<dbReference type="AlphaFoldDB" id="A0A975BCM5"/>
<protein>
    <submittedName>
        <fullName evidence="6">Oligopeptide/dipeptide ABC transporter, ATP-binding protein</fullName>
    </submittedName>
</protein>
<keyword evidence="2" id="KW-0813">Transport</keyword>
<dbReference type="GO" id="GO:0016887">
    <property type="term" value="F:ATP hydrolysis activity"/>
    <property type="evidence" value="ECO:0007669"/>
    <property type="project" value="InterPro"/>
</dbReference>
<evidence type="ECO:0000313" key="6">
    <source>
        <dbReference type="EMBL" id="QTA82907.1"/>
    </source>
</evidence>
<dbReference type="InterPro" id="IPR027417">
    <property type="entry name" value="P-loop_NTPase"/>
</dbReference>
<proteinExistence type="inferred from homology"/>
<evidence type="ECO:0000313" key="7">
    <source>
        <dbReference type="Proteomes" id="UP000663720"/>
    </source>
</evidence>
<keyword evidence="7" id="KW-1185">Reference proteome</keyword>
<keyword evidence="3" id="KW-0547">Nucleotide-binding</keyword>
<reference evidence="6" key="1">
    <citation type="journal article" date="2021" name="Microb. Physiol.">
        <title>Proteogenomic Insights into the Physiology of Marine, Sulfate-Reducing, Filamentous Desulfonema limicola and Desulfonema magnum.</title>
        <authorList>
            <person name="Schnaars V."/>
            <person name="Wohlbrand L."/>
            <person name="Scheve S."/>
            <person name="Hinrichs C."/>
            <person name="Reinhardt R."/>
            <person name="Rabus R."/>
        </authorList>
    </citation>
    <scope>NUCLEOTIDE SEQUENCE</scope>
    <source>
        <strain evidence="6">5ac10</strain>
    </source>
</reference>
<sequence length="338" mass="37644">MSNEITRFPVLELERISKTFVQKPDLIIKIARKTGLGIPEQKVLALDDVSLDVYEGEVLGIVGESGCGKSTLGKIVSGLLSPDKGVIRYRGMGINEANSFVTRIACLGIQMIFQNPYSSLNPRMKIRDIIGEAAIVHGFTDKNKVDDYVDSLMIRCGLAPEYKNYYPHQFSGGQCQRIAIARALAVMPDVLICDEVVSALDVSVQAQILNLLTSLREESRLTSVFISHDLRVVEHMSNRIVTMYMGRIVEIAETGDLLKLPAHPYTCKLFEDAPSLNNRNVEFKSIEREIPSAFNPPSGCHFHLRCPKKMDICTQAVPKMISIEPGHKVRCHLFDLPS</sequence>
<dbReference type="FunFam" id="3.40.50.300:FF:000016">
    <property type="entry name" value="Oligopeptide ABC transporter ATP-binding component"/>
    <property type="match status" value="1"/>
</dbReference>
<evidence type="ECO:0000256" key="4">
    <source>
        <dbReference type="ARBA" id="ARBA00022840"/>
    </source>
</evidence>
<keyword evidence="4 6" id="KW-0067">ATP-binding</keyword>
<dbReference type="SUPFAM" id="SSF52540">
    <property type="entry name" value="P-loop containing nucleoside triphosphate hydrolases"/>
    <property type="match status" value="1"/>
</dbReference>
<comment type="similarity">
    <text evidence="1">Belongs to the ABC transporter superfamily.</text>
</comment>
<evidence type="ECO:0000256" key="3">
    <source>
        <dbReference type="ARBA" id="ARBA00022741"/>
    </source>
</evidence>
<dbReference type="CDD" id="cd03257">
    <property type="entry name" value="ABC_NikE_OppD_transporters"/>
    <property type="match status" value="1"/>
</dbReference>
<organism evidence="6 7">
    <name type="scientific">Desulfonema limicola</name>
    <dbReference type="NCBI Taxonomy" id="45656"/>
    <lineage>
        <taxon>Bacteria</taxon>
        <taxon>Pseudomonadati</taxon>
        <taxon>Thermodesulfobacteriota</taxon>
        <taxon>Desulfobacteria</taxon>
        <taxon>Desulfobacterales</taxon>
        <taxon>Desulfococcaceae</taxon>
        <taxon>Desulfonema</taxon>
    </lineage>
</organism>
<dbReference type="GO" id="GO:0055085">
    <property type="term" value="P:transmembrane transport"/>
    <property type="evidence" value="ECO:0007669"/>
    <property type="project" value="UniProtKB-ARBA"/>
</dbReference>
<dbReference type="GO" id="GO:0005524">
    <property type="term" value="F:ATP binding"/>
    <property type="evidence" value="ECO:0007669"/>
    <property type="project" value="UniProtKB-KW"/>
</dbReference>
<dbReference type="PANTHER" id="PTHR43776:SF7">
    <property type="entry name" value="D,D-DIPEPTIDE TRANSPORT ATP-BINDING PROTEIN DDPF-RELATED"/>
    <property type="match status" value="1"/>
</dbReference>
<dbReference type="Gene3D" id="3.40.50.300">
    <property type="entry name" value="P-loop containing nucleotide triphosphate hydrolases"/>
    <property type="match status" value="1"/>
</dbReference>